<evidence type="ECO:0000256" key="7">
    <source>
        <dbReference type="ARBA" id="ARBA00022989"/>
    </source>
</evidence>
<dbReference type="EMBL" id="DRGY01000106">
    <property type="protein sequence ID" value="HEA53283.1"/>
    <property type="molecule type" value="Genomic_DNA"/>
</dbReference>
<organism evidence="11">
    <name type="scientific">Marinobacter antarcticus</name>
    <dbReference type="NCBI Taxonomy" id="564117"/>
    <lineage>
        <taxon>Bacteria</taxon>
        <taxon>Pseudomonadati</taxon>
        <taxon>Pseudomonadota</taxon>
        <taxon>Gammaproteobacteria</taxon>
        <taxon>Pseudomonadales</taxon>
        <taxon>Marinobacteraceae</taxon>
        <taxon>Marinobacter</taxon>
    </lineage>
</organism>
<feature type="transmembrane region" description="Helical" evidence="9">
    <location>
        <begin position="141"/>
        <end position="159"/>
    </location>
</feature>
<dbReference type="InterPro" id="IPR035906">
    <property type="entry name" value="MetI-like_sf"/>
</dbReference>
<dbReference type="RefSeq" id="WP_304103251.1">
    <property type="nucleotide sequence ID" value="NZ_DRGY01000106.1"/>
</dbReference>
<feature type="transmembrane region" description="Helical" evidence="9">
    <location>
        <begin position="29"/>
        <end position="48"/>
    </location>
</feature>
<keyword evidence="8 9" id="KW-0472">Membrane</keyword>
<evidence type="ECO:0000256" key="5">
    <source>
        <dbReference type="ARBA" id="ARBA00022692"/>
    </source>
</evidence>
<dbReference type="CDD" id="cd06261">
    <property type="entry name" value="TM_PBP2"/>
    <property type="match status" value="2"/>
</dbReference>
<keyword evidence="4" id="KW-1003">Cell membrane</keyword>
<dbReference type="Proteomes" id="UP000885748">
    <property type="component" value="Unassembled WGS sequence"/>
</dbReference>
<feature type="domain" description="ABC transmembrane type-1" evidence="10">
    <location>
        <begin position="96"/>
        <end position="389"/>
    </location>
</feature>
<proteinExistence type="inferred from homology"/>
<dbReference type="NCBIfam" id="TIGR01726">
    <property type="entry name" value="HEQRo_perm_3TM"/>
    <property type="match status" value="1"/>
</dbReference>
<gene>
    <name evidence="11" type="ORF">ENI00_13390</name>
</gene>
<evidence type="ECO:0000256" key="3">
    <source>
        <dbReference type="ARBA" id="ARBA00022448"/>
    </source>
</evidence>
<comment type="subcellular location">
    <subcellularLocation>
        <location evidence="1">Cell inner membrane</location>
        <topology evidence="1">Multi-pass membrane protein</topology>
    </subcellularLocation>
    <subcellularLocation>
        <location evidence="9">Cell membrane</location>
        <topology evidence="9">Multi-pass membrane protein</topology>
    </subcellularLocation>
</comment>
<feature type="transmembrane region" description="Helical" evidence="9">
    <location>
        <begin position="229"/>
        <end position="249"/>
    </location>
</feature>
<name>A0A831R3E9_9GAMM</name>
<keyword evidence="6" id="KW-0029">Amino-acid transport</keyword>
<reference evidence="11" key="1">
    <citation type="journal article" date="2020" name="mSystems">
        <title>Genome- and Community-Level Interaction Insights into Carbon Utilization and Element Cycling Functions of Hydrothermarchaeota in Hydrothermal Sediment.</title>
        <authorList>
            <person name="Zhou Z."/>
            <person name="Liu Y."/>
            <person name="Xu W."/>
            <person name="Pan J."/>
            <person name="Luo Z.H."/>
            <person name="Li M."/>
        </authorList>
    </citation>
    <scope>NUCLEOTIDE SEQUENCE [LARGE SCALE GENOMIC DNA]</scope>
    <source>
        <strain evidence="11">HyVt-357</strain>
    </source>
</reference>
<feature type="transmembrane region" description="Helical" evidence="9">
    <location>
        <begin position="190"/>
        <end position="208"/>
    </location>
</feature>
<evidence type="ECO:0000256" key="4">
    <source>
        <dbReference type="ARBA" id="ARBA00022475"/>
    </source>
</evidence>
<keyword evidence="5 9" id="KW-0812">Transmembrane</keyword>
<dbReference type="PANTHER" id="PTHR30614">
    <property type="entry name" value="MEMBRANE COMPONENT OF AMINO ACID ABC TRANSPORTER"/>
    <property type="match status" value="1"/>
</dbReference>
<dbReference type="Pfam" id="PF00528">
    <property type="entry name" value="BPD_transp_1"/>
    <property type="match status" value="1"/>
</dbReference>
<dbReference type="PANTHER" id="PTHR30614:SF37">
    <property type="entry name" value="AMINO-ACID ABC TRANSPORTER PERMEASE PROTEIN YHDX-RELATED"/>
    <property type="match status" value="1"/>
</dbReference>
<evidence type="ECO:0000256" key="1">
    <source>
        <dbReference type="ARBA" id="ARBA00004429"/>
    </source>
</evidence>
<evidence type="ECO:0000259" key="10">
    <source>
        <dbReference type="PROSITE" id="PS50928"/>
    </source>
</evidence>
<evidence type="ECO:0000256" key="6">
    <source>
        <dbReference type="ARBA" id="ARBA00022970"/>
    </source>
</evidence>
<dbReference type="AlphaFoldDB" id="A0A831R3E9"/>
<evidence type="ECO:0000313" key="11">
    <source>
        <dbReference type="EMBL" id="HEA53283.1"/>
    </source>
</evidence>
<keyword evidence="7 9" id="KW-1133">Transmembrane helix</keyword>
<dbReference type="InterPro" id="IPR043429">
    <property type="entry name" value="ArtM/GltK/GlnP/TcyL/YhdX-like"/>
</dbReference>
<feature type="transmembrane region" description="Helical" evidence="9">
    <location>
        <begin position="92"/>
        <end position="120"/>
    </location>
</feature>
<comment type="caution">
    <text evidence="11">The sequence shown here is derived from an EMBL/GenBank/DDBJ whole genome shotgun (WGS) entry which is preliminary data.</text>
</comment>
<dbReference type="InterPro" id="IPR010065">
    <property type="entry name" value="AA_ABC_transptr_permease_3TM"/>
</dbReference>
<keyword evidence="3 9" id="KW-0813">Transport</keyword>
<dbReference type="SUPFAM" id="SSF161098">
    <property type="entry name" value="MetI-like"/>
    <property type="match status" value="2"/>
</dbReference>
<dbReference type="PROSITE" id="PS50928">
    <property type="entry name" value="ABC_TM1"/>
    <property type="match status" value="1"/>
</dbReference>
<sequence length="401" mass="43413">MSSDTSAHSQSQGIAPSKPPFWRNPRVHALFYQVVLLIGVFVFFGYIFHNTVVNLENQGITTGFGFLDQEAGFGIIQSLIAYTPASTYARTFAVGLLNTVLVSVVGIFLATIVGLIVGLARLSKNWLISRLAAVYIETFRNIPLLLQILFWYFAVLQALPSPRQSFSLGEVAFLNIRGIYLPEPVFESGFGVVFAAIALAVVIVAALAKWAHRRRMQTGQSFHTVWTSLAVLIALPGLAFAVMGAPLGWSLPSLQGFNFTGGITVIPELAALVIALTIYTASSIAEIVRSGILSVSHGQTEAASSLGLSTGKITRLVVLPQAMRVVIPPLTSQYLNLMKNSSLATAIGYPDLVNVFAGTTLNQTGQAVVIIAMTMSVYLTISLLISFFMNWYNRRSAFVEQ</sequence>
<accession>A0A831R3E9</accession>
<evidence type="ECO:0000256" key="2">
    <source>
        <dbReference type="ARBA" id="ARBA00010072"/>
    </source>
</evidence>
<dbReference type="GO" id="GO:0006865">
    <property type="term" value="P:amino acid transport"/>
    <property type="evidence" value="ECO:0007669"/>
    <property type="project" value="UniProtKB-KW"/>
</dbReference>
<evidence type="ECO:0000256" key="9">
    <source>
        <dbReference type="RuleBase" id="RU363032"/>
    </source>
</evidence>
<dbReference type="GO" id="GO:0043190">
    <property type="term" value="C:ATP-binding cassette (ABC) transporter complex"/>
    <property type="evidence" value="ECO:0007669"/>
    <property type="project" value="InterPro"/>
</dbReference>
<dbReference type="InterPro" id="IPR000515">
    <property type="entry name" value="MetI-like"/>
</dbReference>
<evidence type="ECO:0000256" key="8">
    <source>
        <dbReference type="ARBA" id="ARBA00023136"/>
    </source>
</evidence>
<feature type="transmembrane region" description="Helical" evidence="9">
    <location>
        <begin position="367"/>
        <end position="392"/>
    </location>
</feature>
<comment type="similarity">
    <text evidence="2">Belongs to the binding-protein-dependent transport system permease family. HisMQ subfamily.</text>
</comment>
<dbReference type="Gene3D" id="1.10.3720.10">
    <property type="entry name" value="MetI-like"/>
    <property type="match status" value="2"/>
</dbReference>
<dbReference type="GO" id="GO:0022857">
    <property type="term" value="F:transmembrane transporter activity"/>
    <property type="evidence" value="ECO:0007669"/>
    <property type="project" value="InterPro"/>
</dbReference>
<protein>
    <submittedName>
        <fullName evidence="11">Amino acid ABC transporter permease</fullName>
    </submittedName>
</protein>